<protein>
    <submittedName>
        <fullName evidence="2">ATP-dependent zinc protease</fullName>
    </submittedName>
</protein>
<name>A0AA41W6G2_9GAMM</name>
<organism evidence="2 3">
    <name type="scientific">Echinimonas agarilytica</name>
    <dbReference type="NCBI Taxonomy" id="1215918"/>
    <lineage>
        <taxon>Bacteria</taxon>
        <taxon>Pseudomonadati</taxon>
        <taxon>Pseudomonadota</taxon>
        <taxon>Gammaproteobacteria</taxon>
        <taxon>Alteromonadales</taxon>
        <taxon>Echinimonadaceae</taxon>
        <taxon>Echinimonas</taxon>
    </lineage>
</organism>
<dbReference type="Gene3D" id="2.40.70.10">
    <property type="entry name" value="Acid Proteases"/>
    <property type="match status" value="1"/>
</dbReference>
<dbReference type="PANTHER" id="PTHR38037">
    <property type="entry name" value="ZN_PROTEASE DOMAIN-CONTAINING PROTEIN"/>
    <property type="match status" value="1"/>
</dbReference>
<dbReference type="InterPro" id="IPR008503">
    <property type="entry name" value="Asp_endopeptidase"/>
</dbReference>
<gene>
    <name evidence="2" type="ORF">NAF29_08755</name>
</gene>
<dbReference type="Pfam" id="PF05618">
    <property type="entry name" value="Zn_protease"/>
    <property type="match status" value="1"/>
</dbReference>
<proteinExistence type="predicted"/>
<keyword evidence="2" id="KW-0378">Hydrolase</keyword>
<dbReference type="PANTHER" id="PTHR38037:SF2">
    <property type="entry name" value="ATP-DEPENDENT ZINC PROTEASE DOMAIN-CONTAINING PROTEIN-RELATED"/>
    <property type="match status" value="1"/>
</dbReference>
<dbReference type="EMBL" id="JAMQGP010000003">
    <property type="protein sequence ID" value="MCM2679752.1"/>
    <property type="molecule type" value="Genomic_DNA"/>
</dbReference>
<dbReference type="RefSeq" id="WP_251261190.1">
    <property type="nucleotide sequence ID" value="NZ_JAMQGP010000003.1"/>
</dbReference>
<comment type="caution">
    <text evidence="2">The sequence shown here is derived from an EMBL/GenBank/DDBJ whole genome shotgun (WGS) entry which is preliminary data.</text>
</comment>
<keyword evidence="3" id="KW-1185">Reference proteome</keyword>
<reference evidence="2 3" key="1">
    <citation type="journal article" date="2013" name="Antonie Van Leeuwenhoek">
        <title>Echinimonas agarilytica gen. nov., sp. nov., a new gammaproteobacterium isolated from the sea urchin Strongylocentrotus intermedius.</title>
        <authorList>
            <person name="Nedashkovskaya O.I."/>
            <person name="Stenkova A.M."/>
            <person name="Zhukova N.V."/>
            <person name="Van Trappen S."/>
            <person name="Lee J.S."/>
            <person name="Kim S.B."/>
        </authorList>
    </citation>
    <scope>NUCLEOTIDE SEQUENCE [LARGE SCALE GENOMIC DNA]</scope>
    <source>
        <strain evidence="2 3">KMM 6351</strain>
    </source>
</reference>
<sequence>MSKACLVATLMFGLSGCASHMEEQRNILLEGVDTIIQQRVDESAEHLIDSCRAYDAVDEERKKAFMQLLNDVSENINEIKQEQPAMAAQIEQTCTQAIDTESFSSQGVRFLTDGKMIVGESEIVHLMPPAEDFYARVDSGATTSSLDARDMVVFERDGEDWVRFNLVHNDTGEAASIELEVERFVKIRQANSPKPERRPVVKLKLRLGSFDDYVEFSLADRSAMVYPVLLGRRFLRDVAVVDVARQYVQGGEELVSDVD</sequence>
<dbReference type="PROSITE" id="PS51257">
    <property type="entry name" value="PROKAR_LIPOPROTEIN"/>
    <property type="match status" value="1"/>
</dbReference>
<accession>A0AA41W6G2</accession>
<keyword evidence="2" id="KW-0645">Protease</keyword>
<evidence type="ECO:0000313" key="2">
    <source>
        <dbReference type="EMBL" id="MCM2679752.1"/>
    </source>
</evidence>
<dbReference type="Proteomes" id="UP001165393">
    <property type="component" value="Unassembled WGS sequence"/>
</dbReference>
<feature type="domain" description="Retropepsin-like aspartic endopeptidase" evidence="1">
    <location>
        <begin position="117"/>
        <end position="250"/>
    </location>
</feature>
<dbReference type="SUPFAM" id="SSF50630">
    <property type="entry name" value="Acid proteases"/>
    <property type="match status" value="1"/>
</dbReference>
<dbReference type="GO" id="GO:0008233">
    <property type="term" value="F:peptidase activity"/>
    <property type="evidence" value="ECO:0007669"/>
    <property type="project" value="UniProtKB-KW"/>
</dbReference>
<evidence type="ECO:0000313" key="3">
    <source>
        <dbReference type="Proteomes" id="UP001165393"/>
    </source>
</evidence>
<dbReference type="GO" id="GO:0006508">
    <property type="term" value="P:proteolysis"/>
    <property type="evidence" value="ECO:0007669"/>
    <property type="project" value="UniProtKB-KW"/>
</dbReference>
<evidence type="ECO:0000259" key="1">
    <source>
        <dbReference type="Pfam" id="PF05618"/>
    </source>
</evidence>
<dbReference type="AlphaFoldDB" id="A0AA41W6G2"/>
<dbReference type="InterPro" id="IPR021109">
    <property type="entry name" value="Peptidase_aspartic_dom_sf"/>
</dbReference>